<feature type="compositionally biased region" description="Polar residues" evidence="1">
    <location>
        <begin position="265"/>
        <end position="275"/>
    </location>
</feature>
<evidence type="ECO:0000256" key="2">
    <source>
        <dbReference type="SAM" id="SignalP"/>
    </source>
</evidence>
<protein>
    <recommendedName>
        <fullName evidence="5">DUF4398 domain-containing protein</fullName>
    </recommendedName>
</protein>
<feature type="region of interest" description="Disordered" evidence="1">
    <location>
        <begin position="248"/>
        <end position="297"/>
    </location>
</feature>
<comment type="caution">
    <text evidence="3">The sequence shown here is derived from an EMBL/GenBank/DDBJ whole genome shotgun (WGS) entry which is preliminary data.</text>
</comment>
<name>A0A9X2HY82_9SPHN</name>
<feature type="chain" id="PRO_5040815594" description="DUF4398 domain-containing protein" evidence="2">
    <location>
        <begin position="30"/>
        <end position="297"/>
    </location>
</feature>
<proteinExistence type="predicted"/>
<feature type="compositionally biased region" description="Low complexity" evidence="1">
    <location>
        <begin position="284"/>
        <end position="297"/>
    </location>
</feature>
<keyword evidence="4" id="KW-1185">Reference proteome</keyword>
<feature type="signal peptide" evidence="2">
    <location>
        <begin position="1"/>
        <end position="29"/>
    </location>
</feature>
<dbReference type="Proteomes" id="UP001139486">
    <property type="component" value="Unassembled WGS sequence"/>
</dbReference>
<evidence type="ECO:0000313" key="4">
    <source>
        <dbReference type="Proteomes" id="UP001139486"/>
    </source>
</evidence>
<dbReference type="RefSeq" id="WP_254288244.1">
    <property type="nucleotide sequence ID" value="NZ_JAMLDY010000005.1"/>
</dbReference>
<keyword evidence="2" id="KW-0732">Signal</keyword>
<dbReference type="AlphaFoldDB" id="A0A9X2HY82"/>
<evidence type="ECO:0000256" key="1">
    <source>
        <dbReference type="SAM" id="MobiDB-lite"/>
    </source>
</evidence>
<evidence type="ECO:0000313" key="3">
    <source>
        <dbReference type="EMBL" id="MCP3734235.1"/>
    </source>
</evidence>
<dbReference type="EMBL" id="JAMLDY010000005">
    <property type="protein sequence ID" value="MCP3734235.1"/>
    <property type="molecule type" value="Genomic_DNA"/>
</dbReference>
<accession>A0A9X2HY82</accession>
<reference evidence="3" key="1">
    <citation type="submission" date="2022-05" db="EMBL/GenBank/DDBJ databases">
        <title>Sphingomonas sp. strain RP10 Genome sequencing and assembly.</title>
        <authorList>
            <person name="Kim I."/>
        </authorList>
    </citation>
    <scope>NUCLEOTIDE SEQUENCE</scope>
    <source>
        <strain evidence="3">RP10</strain>
    </source>
</reference>
<evidence type="ECO:0008006" key="5">
    <source>
        <dbReference type="Google" id="ProtNLM"/>
    </source>
</evidence>
<organism evidence="3 4">
    <name type="scientific">Sphingomonas liriopis</name>
    <dbReference type="NCBI Taxonomy" id="2949094"/>
    <lineage>
        <taxon>Bacteria</taxon>
        <taxon>Pseudomonadati</taxon>
        <taxon>Pseudomonadota</taxon>
        <taxon>Alphaproteobacteria</taxon>
        <taxon>Sphingomonadales</taxon>
        <taxon>Sphingomonadaceae</taxon>
        <taxon>Sphingomonas</taxon>
    </lineage>
</organism>
<gene>
    <name evidence="3" type="ORF">M9979_05010</name>
</gene>
<sequence>MLRRLLLLCACTYLTGCAAVSGFPSPVFSAREEEAELQLYLRSASVEHYEQCADKFVCRNAIVDARLRAIDIAFYRFQRRLYRQESGASMGANMLSMAMDSIATVTATRGFAAGAGLLTGGRDAYSRQAMSVSMPLLLQEMAANRRELLVRIRIGMAMPVSAYSLIDALGDLSEYELAGSIPAAAAQLAANAGSQTRIADEKLAALRSDALARAQLQSAPLPIAPVMAPASPALVPVAPTAPARAIASAPATPMPTPSPSSTPTVQLATTGPSTNPSRPPSAPSAPSAPAASQPPLY</sequence>